<gene>
    <name evidence="2" type="ORF">SAMN04488096_105172</name>
</gene>
<dbReference type="SUPFAM" id="SSF82185">
    <property type="entry name" value="Histone H3 K4-specific methyltransferase SET7/9 N-terminal domain"/>
    <property type="match status" value="1"/>
</dbReference>
<evidence type="ECO:0008006" key="4">
    <source>
        <dbReference type="Google" id="ProtNLM"/>
    </source>
</evidence>
<dbReference type="Proteomes" id="UP000184225">
    <property type="component" value="Unassembled WGS sequence"/>
</dbReference>
<feature type="chain" id="PRO_5012590306" description="MORN repeat variant" evidence="1">
    <location>
        <begin position="20"/>
        <end position="117"/>
    </location>
</feature>
<keyword evidence="1" id="KW-0732">Signal</keyword>
<keyword evidence="3" id="KW-1185">Reference proteome</keyword>
<organism evidence="2 3">
    <name type="scientific">Mesonia phycicola</name>
    <dbReference type="NCBI Taxonomy" id="579105"/>
    <lineage>
        <taxon>Bacteria</taxon>
        <taxon>Pseudomonadati</taxon>
        <taxon>Bacteroidota</taxon>
        <taxon>Flavobacteriia</taxon>
        <taxon>Flavobacteriales</taxon>
        <taxon>Flavobacteriaceae</taxon>
        <taxon>Mesonia</taxon>
    </lineage>
</organism>
<evidence type="ECO:0000313" key="2">
    <source>
        <dbReference type="EMBL" id="SHI86902.1"/>
    </source>
</evidence>
<sequence length="117" mass="13330">MMKKIILMMVVLLGVSVSAQEVKPNFEKEGDLIKGTYFHDNGTVSQEGTYKEGKLHGEWIMYDLDGKRTAIGEYNNGVKTGKWFFWKKDELVEVDYQNNTIADVTTWENSNSLAVSE</sequence>
<evidence type="ECO:0000256" key="1">
    <source>
        <dbReference type="SAM" id="SignalP"/>
    </source>
</evidence>
<feature type="signal peptide" evidence="1">
    <location>
        <begin position="1"/>
        <end position="19"/>
    </location>
</feature>
<reference evidence="2 3" key="1">
    <citation type="submission" date="2016-11" db="EMBL/GenBank/DDBJ databases">
        <authorList>
            <person name="Jaros S."/>
            <person name="Januszkiewicz K."/>
            <person name="Wedrychowicz H."/>
        </authorList>
    </citation>
    <scope>NUCLEOTIDE SEQUENCE [LARGE SCALE GENOMIC DNA]</scope>
    <source>
        <strain evidence="2 3">DSM 21425</strain>
    </source>
</reference>
<evidence type="ECO:0000313" key="3">
    <source>
        <dbReference type="Proteomes" id="UP000184225"/>
    </source>
</evidence>
<dbReference type="RefSeq" id="WP_317041162.1">
    <property type="nucleotide sequence ID" value="NZ_FQYY01000005.1"/>
</dbReference>
<dbReference type="AlphaFoldDB" id="A0A1M6EN39"/>
<protein>
    <recommendedName>
        <fullName evidence="4">MORN repeat variant</fullName>
    </recommendedName>
</protein>
<name>A0A1M6EN39_9FLAO</name>
<dbReference type="Gene3D" id="2.20.110.10">
    <property type="entry name" value="Histone H3 K4-specific methyltransferase SET7/9 N-terminal domain"/>
    <property type="match status" value="1"/>
</dbReference>
<proteinExistence type="predicted"/>
<dbReference type="STRING" id="579105.SAMN04488096_105172"/>
<dbReference type="EMBL" id="FQYY01000005">
    <property type="protein sequence ID" value="SHI86902.1"/>
    <property type="molecule type" value="Genomic_DNA"/>
</dbReference>
<accession>A0A1M6EN39</accession>